<dbReference type="EMBL" id="MZMT01000053">
    <property type="protein sequence ID" value="PIO42420.1"/>
    <property type="molecule type" value="Genomic_DNA"/>
</dbReference>
<organism evidence="2 3">
    <name type="scientific">Phyllobacterium zundukense</name>
    <dbReference type="NCBI Taxonomy" id="1867719"/>
    <lineage>
        <taxon>Bacteria</taxon>
        <taxon>Pseudomonadati</taxon>
        <taxon>Pseudomonadota</taxon>
        <taxon>Alphaproteobacteria</taxon>
        <taxon>Hyphomicrobiales</taxon>
        <taxon>Phyllobacteriaceae</taxon>
        <taxon>Phyllobacterium</taxon>
    </lineage>
</organism>
<evidence type="ECO:0000256" key="1">
    <source>
        <dbReference type="SAM" id="Phobius"/>
    </source>
</evidence>
<evidence type="ECO:0000313" key="2">
    <source>
        <dbReference type="EMBL" id="PIO42420.1"/>
    </source>
</evidence>
<protein>
    <submittedName>
        <fullName evidence="2">Uncharacterized protein</fullName>
    </submittedName>
</protein>
<keyword evidence="1" id="KW-0472">Membrane</keyword>
<evidence type="ECO:0000313" key="3">
    <source>
        <dbReference type="Proteomes" id="UP000232163"/>
    </source>
</evidence>
<dbReference type="KEGG" id="pht:BLM14_15295"/>
<name>A0A2N9VSF2_9HYPH</name>
<keyword evidence="1" id="KW-1133">Transmembrane helix</keyword>
<reference evidence="2 3" key="1">
    <citation type="journal article" date="2017" name="Int J Environ Stud">
        <title>Does the Miocene-Pliocene relict legume Oxytropis triphylla form nitrogen-fixing nodules with a combination of bacterial strains?</title>
        <authorList>
            <person name="Safronova V."/>
            <person name="Belimov A."/>
            <person name="Sazanova A."/>
            <person name="Kuznetsova I."/>
            <person name="Popova J."/>
            <person name="Andronov E."/>
            <person name="Verkhozina A."/>
            <person name="Tikhonovich I."/>
        </authorList>
    </citation>
    <scope>NUCLEOTIDE SEQUENCE [LARGE SCALE GENOMIC DNA]</scope>
    <source>
        <strain evidence="2 3">Tri-38</strain>
    </source>
</reference>
<gene>
    <name evidence="2" type="ORF">B5P45_25750</name>
</gene>
<accession>A0A2N9VSF2</accession>
<dbReference type="AlphaFoldDB" id="A0A2N9VSF2"/>
<comment type="caution">
    <text evidence="2">The sequence shown here is derived from an EMBL/GenBank/DDBJ whole genome shotgun (WGS) entry which is preliminary data.</text>
</comment>
<sequence>MSGSGSVQVPANILAMFHGVSVMLVQRLGIVFFIFLAFALSFGSVVNHAKSGRFAHPDYQGNLMHRQN</sequence>
<keyword evidence="1" id="KW-0812">Transmembrane</keyword>
<feature type="transmembrane region" description="Helical" evidence="1">
    <location>
        <begin position="24"/>
        <end position="46"/>
    </location>
</feature>
<dbReference type="Proteomes" id="UP000232163">
    <property type="component" value="Unassembled WGS sequence"/>
</dbReference>
<keyword evidence="3" id="KW-1185">Reference proteome</keyword>
<proteinExistence type="predicted"/>